<dbReference type="Proteomes" id="UP001198461">
    <property type="component" value="Unassembled WGS sequence"/>
</dbReference>
<feature type="domain" description="BT4734-like N-terminal" evidence="1">
    <location>
        <begin position="70"/>
        <end position="186"/>
    </location>
</feature>
<protein>
    <submittedName>
        <fullName evidence="2">Virulence protein E</fullName>
    </submittedName>
</protein>
<accession>A0AAW4SXL9</accession>
<proteinExistence type="predicted"/>
<evidence type="ECO:0000259" key="1">
    <source>
        <dbReference type="Pfam" id="PF08800"/>
    </source>
</evidence>
<name>A0AAW4SXL9_9BACE</name>
<sequence length="306" mass="35246">MKVTVFKEKPYSEKYIHPLTGKACYNIMEYPPNYVDIQLVFDIIREERLKSRIDKARAYYDSDRATYEEIKGKLPICLFAGAFRRFSNDGLITPSGLVTVDLDKIPIQDLLSVWNMIIHDDYTFAAFLSPSGRGYKILVRVDGIVDNVNYNNYLEALKDYHNSPFWDDNCKGVCRACYLSSDPNLYMNNNSKIWTQKKSVFSTPSVVNTNSQSRTPICSTDELSRIINFLEGGFGKYPMIQGNRHGSAFKRAREFAEWGISKATAYTNLAKYIAPDFPESELKREIRKAYEWVEKKNGIGSKYRKI</sequence>
<dbReference type="InterPro" id="IPR014907">
    <property type="entry name" value="BT4734-like_N"/>
</dbReference>
<organism evidence="2 3">
    <name type="scientific">Bacteroides xylanisolvens</name>
    <dbReference type="NCBI Taxonomy" id="371601"/>
    <lineage>
        <taxon>Bacteria</taxon>
        <taxon>Pseudomonadati</taxon>
        <taxon>Bacteroidota</taxon>
        <taxon>Bacteroidia</taxon>
        <taxon>Bacteroidales</taxon>
        <taxon>Bacteroidaceae</taxon>
        <taxon>Bacteroides</taxon>
    </lineage>
</organism>
<dbReference type="RefSeq" id="WP_225450521.1">
    <property type="nucleotide sequence ID" value="NZ_JAIWXB010000009.1"/>
</dbReference>
<evidence type="ECO:0000313" key="3">
    <source>
        <dbReference type="Proteomes" id="UP001198461"/>
    </source>
</evidence>
<evidence type="ECO:0000313" key="2">
    <source>
        <dbReference type="EMBL" id="MCA4702618.1"/>
    </source>
</evidence>
<comment type="caution">
    <text evidence="2">The sequence shown here is derived from an EMBL/GenBank/DDBJ whole genome shotgun (WGS) entry which is preliminary data.</text>
</comment>
<reference evidence="2" key="1">
    <citation type="submission" date="2023-08" db="EMBL/GenBank/DDBJ databases">
        <title>Mucin Metabolism Genes Underlie the Key Renovations of Bacteroides xylanisolvens Genomes in Captive Great Apes.</title>
        <authorList>
            <person name="Nishida A.H."/>
        </authorList>
    </citation>
    <scope>NUCLEOTIDE SEQUENCE</scope>
    <source>
        <strain evidence="2">P13.H9</strain>
    </source>
</reference>
<dbReference type="AlphaFoldDB" id="A0AAW4SXL9"/>
<dbReference type="EMBL" id="JAIWYE010000011">
    <property type="protein sequence ID" value="MCA4702618.1"/>
    <property type="molecule type" value="Genomic_DNA"/>
</dbReference>
<dbReference type="Pfam" id="PF08800">
    <property type="entry name" value="BT4734-like_N"/>
    <property type="match status" value="1"/>
</dbReference>
<gene>
    <name evidence="2" type="ORF">LD004_03185</name>
</gene>